<feature type="transmembrane region" description="Helical" evidence="5">
    <location>
        <begin position="352"/>
        <end position="371"/>
    </location>
</feature>
<evidence type="ECO:0000313" key="7">
    <source>
        <dbReference type="EMBL" id="CAK9071154.1"/>
    </source>
</evidence>
<dbReference type="PANTHER" id="PTHR46512:SF1">
    <property type="entry name" value="PEPTIDYLPROLYL ISOMERASE"/>
    <property type="match status" value="1"/>
</dbReference>
<evidence type="ECO:0000259" key="6">
    <source>
        <dbReference type="PROSITE" id="PS50059"/>
    </source>
</evidence>
<evidence type="ECO:0000256" key="1">
    <source>
        <dbReference type="ARBA" id="ARBA00022737"/>
    </source>
</evidence>
<keyword evidence="8" id="KW-1185">Reference proteome</keyword>
<reference evidence="7 8" key="1">
    <citation type="submission" date="2024-02" db="EMBL/GenBank/DDBJ databases">
        <authorList>
            <person name="Chen Y."/>
            <person name="Shah S."/>
            <person name="Dougan E. K."/>
            <person name="Thang M."/>
            <person name="Chan C."/>
        </authorList>
    </citation>
    <scope>NUCLEOTIDE SEQUENCE [LARGE SCALE GENOMIC DNA]</scope>
</reference>
<proteinExistence type="predicted"/>
<dbReference type="PANTHER" id="PTHR46512">
    <property type="entry name" value="PEPTIDYLPROLYL ISOMERASE"/>
    <property type="match status" value="1"/>
</dbReference>
<keyword evidence="2" id="KW-0802">TPR repeat</keyword>
<dbReference type="Pfam" id="PF00254">
    <property type="entry name" value="FKBP_C"/>
    <property type="match status" value="1"/>
</dbReference>
<dbReference type="Proteomes" id="UP001642464">
    <property type="component" value="Unassembled WGS sequence"/>
</dbReference>
<dbReference type="GO" id="GO:0016853">
    <property type="term" value="F:isomerase activity"/>
    <property type="evidence" value="ECO:0007669"/>
    <property type="project" value="UniProtKB-KW"/>
</dbReference>
<name>A0ABP0P881_9DINO</name>
<dbReference type="EMBL" id="CAXAMM010033335">
    <property type="protein sequence ID" value="CAK9071154.1"/>
    <property type="molecule type" value="Genomic_DNA"/>
</dbReference>
<feature type="region of interest" description="Disordered" evidence="4">
    <location>
        <begin position="1"/>
        <end position="29"/>
    </location>
</feature>
<feature type="domain" description="PPIase FKBP-type" evidence="6">
    <location>
        <begin position="50"/>
        <end position="143"/>
    </location>
</feature>
<dbReference type="Gene3D" id="1.25.40.10">
    <property type="entry name" value="Tetratricopeptide repeat domain"/>
    <property type="match status" value="1"/>
</dbReference>
<dbReference type="InterPro" id="IPR046357">
    <property type="entry name" value="PPIase_dom_sf"/>
</dbReference>
<accession>A0ABP0P881</accession>
<dbReference type="InterPro" id="IPR001179">
    <property type="entry name" value="PPIase_FKBP_dom"/>
</dbReference>
<feature type="transmembrane region" description="Helical" evidence="5">
    <location>
        <begin position="377"/>
        <end position="395"/>
    </location>
</feature>
<keyword evidence="3" id="KW-0697">Rotamase</keyword>
<comment type="caution">
    <text evidence="7">The sequence shown here is derived from an EMBL/GenBank/DDBJ whole genome shotgun (WGS) entry which is preliminary data.</text>
</comment>
<evidence type="ECO:0000256" key="3">
    <source>
        <dbReference type="PROSITE-ProRule" id="PRU00277"/>
    </source>
</evidence>
<dbReference type="SUPFAM" id="SSF48452">
    <property type="entry name" value="TPR-like"/>
    <property type="match status" value="1"/>
</dbReference>
<dbReference type="Gene3D" id="3.10.50.40">
    <property type="match status" value="1"/>
</dbReference>
<comment type="catalytic activity">
    <reaction evidence="3">
        <text>[protein]-peptidylproline (omega=180) = [protein]-peptidylproline (omega=0)</text>
        <dbReference type="Rhea" id="RHEA:16237"/>
        <dbReference type="Rhea" id="RHEA-COMP:10747"/>
        <dbReference type="Rhea" id="RHEA-COMP:10748"/>
        <dbReference type="ChEBI" id="CHEBI:83833"/>
        <dbReference type="ChEBI" id="CHEBI:83834"/>
        <dbReference type="EC" id="5.2.1.8"/>
    </reaction>
</comment>
<keyword evidence="3 7" id="KW-0413">Isomerase</keyword>
<protein>
    <recommendedName>
        <fullName evidence="3">peptidylprolyl isomerase</fullName>
        <ecNumber evidence="3">5.2.1.8</ecNumber>
    </recommendedName>
</protein>
<dbReference type="InterPro" id="IPR019734">
    <property type="entry name" value="TPR_rpt"/>
</dbReference>
<dbReference type="InterPro" id="IPR011990">
    <property type="entry name" value="TPR-like_helical_dom_sf"/>
</dbReference>
<sequence>MAPMEEAGGEADPADDHTEGLDEDGWEDMMDGKVRKRVLKEGTGDAVDLQRDVLCSFEVRLPPEGEGDVLQRRKHVRYRIGESEAIPGLELALRHMRLGEEAEVFCISRFAWGPAGCRAADASEKDVPADADVLLRVKLLDLFPASPVDESDKSWAHRVQELEWRKKNGNDHFKRKNLPLACRCYEKGLEVFSEQPVTAPVSLGASGKAAAAAVTKTLADVASNLSAVYLEQGRNRDASDHAKIAVDSVPKHEKAIYRLAKASFLLGEFEECEERLKELKALQPEEDAAVKRLAADLERARSKHASKSKKLGAALLEAAGEGREYIEKPPPEEPPTFLQEILESIMPTRKQLMLLSLLVFISSLIIFLAPSRYRPQAIITSLLVSTLIFALYTAIQQANEELKESKDK</sequence>
<evidence type="ECO:0000256" key="4">
    <source>
        <dbReference type="SAM" id="MobiDB-lite"/>
    </source>
</evidence>
<dbReference type="EC" id="5.2.1.8" evidence="3"/>
<evidence type="ECO:0000256" key="5">
    <source>
        <dbReference type="SAM" id="Phobius"/>
    </source>
</evidence>
<keyword evidence="1" id="KW-0677">Repeat</keyword>
<dbReference type="Pfam" id="PF14559">
    <property type="entry name" value="TPR_19"/>
    <property type="match status" value="1"/>
</dbReference>
<keyword evidence="5" id="KW-0812">Transmembrane</keyword>
<dbReference type="InterPro" id="IPR050754">
    <property type="entry name" value="FKBP4/5/8-like"/>
</dbReference>
<dbReference type="SUPFAM" id="SSF54534">
    <property type="entry name" value="FKBP-like"/>
    <property type="match status" value="1"/>
</dbReference>
<dbReference type="PROSITE" id="PS50059">
    <property type="entry name" value="FKBP_PPIASE"/>
    <property type="match status" value="1"/>
</dbReference>
<keyword evidence="5" id="KW-1133">Transmembrane helix</keyword>
<evidence type="ECO:0000256" key="2">
    <source>
        <dbReference type="ARBA" id="ARBA00022803"/>
    </source>
</evidence>
<evidence type="ECO:0000313" key="8">
    <source>
        <dbReference type="Proteomes" id="UP001642464"/>
    </source>
</evidence>
<dbReference type="SMART" id="SM00028">
    <property type="entry name" value="TPR"/>
    <property type="match status" value="3"/>
</dbReference>
<organism evidence="7 8">
    <name type="scientific">Durusdinium trenchii</name>
    <dbReference type="NCBI Taxonomy" id="1381693"/>
    <lineage>
        <taxon>Eukaryota</taxon>
        <taxon>Sar</taxon>
        <taxon>Alveolata</taxon>
        <taxon>Dinophyceae</taxon>
        <taxon>Suessiales</taxon>
        <taxon>Symbiodiniaceae</taxon>
        <taxon>Durusdinium</taxon>
    </lineage>
</organism>
<keyword evidence="5" id="KW-0472">Membrane</keyword>
<gene>
    <name evidence="7" type="ORF">SCF082_LOCUS35263</name>
</gene>